<keyword evidence="9" id="KW-1185">Reference proteome</keyword>
<dbReference type="GO" id="GO:0008441">
    <property type="term" value="F:3'(2'),5'-bisphosphate nucleotidase activity"/>
    <property type="evidence" value="ECO:0007669"/>
    <property type="project" value="UniProtKB-UniRule"/>
</dbReference>
<dbReference type="HAMAP" id="MF_02095">
    <property type="entry name" value="CysQ"/>
    <property type="match status" value="1"/>
</dbReference>
<dbReference type="NCBIfam" id="TIGR01331">
    <property type="entry name" value="bisphos_cysQ"/>
    <property type="match status" value="1"/>
</dbReference>
<dbReference type="GO" id="GO:0050427">
    <property type="term" value="P:3'-phosphoadenosine 5'-phosphosulfate metabolic process"/>
    <property type="evidence" value="ECO:0007669"/>
    <property type="project" value="TreeGrafter"/>
</dbReference>
<dbReference type="GO" id="GO:0005886">
    <property type="term" value="C:plasma membrane"/>
    <property type="evidence" value="ECO:0007669"/>
    <property type="project" value="UniProtKB-SubCell"/>
</dbReference>
<evidence type="ECO:0000256" key="3">
    <source>
        <dbReference type="ARBA" id="ARBA00022519"/>
    </source>
</evidence>
<evidence type="ECO:0000256" key="2">
    <source>
        <dbReference type="ARBA" id="ARBA00022475"/>
    </source>
</evidence>
<dbReference type="Pfam" id="PF00459">
    <property type="entry name" value="Inositol_P"/>
    <property type="match status" value="1"/>
</dbReference>
<sequence>MAGAFSHLEAALIDAALAAGVAILDIYEQEIDVRHKGDDSPVTAADEAAEAIILQKLSQSAPEIAVVAEEQVAAGNIPEIGDCFFLVDPLDGTREFIARNGEFTVNIALIKDGVPVMGVIYTPAKGWLFFGEVGVGAYRAEVMDPRVSCEVCNRQDMQVYQTFTGLVLVGSRSHKSESDAAFVRPYQIENRVAIGSSLKFCLLAAGEADLYPRFGRTMEWDIAAGDAILTAAGGQIVDLDGNRFRYGKVVNDDAPFANGYFIAGAGVDLQPGLDALKG</sequence>
<dbReference type="EC" id="3.1.3.7" evidence="6"/>
<dbReference type="SUPFAM" id="SSF56655">
    <property type="entry name" value="Carbohydrate phosphatase"/>
    <property type="match status" value="1"/>
</dbReference>
<gene>
    <name evidence="6" type="primary">cysQ</name>
    <name evidence="8" type="ORF">SAMN06265368_4112</name>
</gene>
<name>A0A285PHV0_9HYPH</name>
<dbReference type="AlphaFoldDB" id="A0A285PHV0"/>
<feature type="binding site" evidence="6">
    <location>
        <position position="88"/>
    </location>
    <ligand>
        <name>Mg(2+)</name>
        <dbReference type="ChEBI" id="CHEBI:18420"/>
        <label>2</label>
    </ligand>
</feature>
<feature type="binding site" evidence="6">
    <location>
        <begin position="90"/>
        <end position="93"/>
    </location>
    <ligand>
        <name>substrate</name>
    </ligand>
</feature>
<dbReference type="PRINTS" id="PR00377">
    <property type="entry name" value="IMPHPHTASES"/>
</dbReference>
<evidence type="ECO:0000256" key="6">
    <source>
        <dbReference type="HAMAP-Rule" id="MF_02095"/>
    </source>
</evidence>
<feature type="binding site" evidence="6">
    <location>
        <position position="69"/>
    </location>
    <ligand>
        <name>substrate</name>
    </ligand>
</feature>
<feature type="binding site" evidence="7">
    <location>
        <position position="90"/>
    </location>
    <ligand>
        <name>Mg(2+)</name>
        <dbReference type="ChEBI" id="CHEBI:18420"/>
        <label>2</label>
    </ligand>
</feature>
<keyword evidence="5 6" id="KW-0472">Membrane</keyword>
<dbReference type="PROSITE" id="PS00630">
    <property type="entry name" value="IMP_2"/>
    <property type="match status" value="1"/>
</dbReference>
<keyword evidence="6 7" id="KW-0479">Metal-binding</keyword>
<feature type="binding site" evidence="7">
    <location>
        <position position="88"/>
    </location>
    <ligand>
        <name>Mg(2+)</name>
        <dbReference type="ChEBI" id="CHEBI:18420"/>
        <label>1</label>
        <note>catalytic</note>
    </ligand>
</feature>
<comment type="cofactor">
    <cofactor evidence="6 7">
        <name>Mg(2+)</name>
        <dbReference type="ChEBI" id="CHEBI:18420"/>
    </cofactor>
</comment>
<feature type="binding site" evidence="6">
    <location>
        <position position="91"/>
    </location>
    <ligand>
        <name>Mg(2+)</name>
        <dbReference type="ChEBI" id="CHEBI:18420"/>
        <label>2</label>
    </ligand>
</feature>
<dbReference type="InterPro" id="IPR006240">
    <property type="entry name" value="CysQ"/>
</dbReference>
<comment type="similarity">
    <text evidence="1 6">Belongs to the inositol monophosphatase superfamily. CysQ family.</text>
</comment>
<evidence type="ECO:0000313" key="8">
    <source>
        <dbReference type="EMBL" id="SNZ20998.1"/>
    </source>
</evidence>
<dbReference type="InterPro" id="IPR000760">
    <property type="entry name" value="Inositol_monophosphatase-like"/>
</dbReference>
<dbReference type="CDD" id="cd01638">
    <property type="entry name" value="CysQ"/>
    <property type="match status" value="1"/>
</dbReference>
<keyword evidence="4 6" id="KW-0378">Hydrolase</keyword>
<evidence type="ECO:0000313" key="9">
    <source>
        <dbReference type="Proteomes" id="UP000219439"/>
    </source>
</evidence>
<dbReference type="Proteomes" id="UP000219439">
    <property type="component" value="Unassembled WGS sequence"/>
</dbReference>
<feature type="binding site" evidence="6">
    <location>
        <position position="69"/>
    </location>
    <ligand>
        <name>Mg(2+)</name>
        <dbReference type="ChEBI" id="CHEBI:18420"/>
        <label>1</label>
    </ligand>
</feature>
<keyword evidence="2 6" id="KW-1003">Cell membrane</keyword>
<evidence type="ECO:0000256" key="1">
    <source>
        <dbReference type="ARBA" id="ARBA00005289"/>
    </source>
</evidence>
<feature type="binding site" evidence="6">
    <location>
        <position position="221"/>
    </location>
    <ligand>
        <name>Mg(2+)</name>
        <dbReference type="ChEBI" id="CHEBI:18420"/>
        <label>2</label>
    </ligand>
</feature>
<dbReference type="GO" id="GO:0000287">
    <property type="term" value="F:magnesium ion binding"/>
    <property type="evidence" value="ECO:0007669"/>
    <property type="project" value="UniProtKB-UniRule"/>
</dbReference>
<comment type="subcellular location">
    <subcellularLocation>
        <location evidence="6">Cell inner membrane</location>
        <topology evidence="6">Peripheral membrane protein</topology>
        <orientation evidence="6">Cytoplasmic side</orientation>
    </subcellularLocation>
</comment>
<feature type="binding site" evidence="6">
    <location>
        <position position="221"/>
    </location>
    <ligand>
        <name>substrate</name>
    </ligand>
</feature>
<feature type="binding site" evidence="6">
    <location>
        <position position="90"/>
    </location>
    <ligand>
        <name>Mg(2+)</name>
        <dbReference type="ChEBI" id="CHEBI:18420"/>
        <label>1</label>
    </ligand>
</feature>
<evidence type="ECO:0000256" key="4">
    <source>
        <dbReference type="ARBA" id="ARBA00022801"/>
    </source>
</evidence>
<comment type="function">
    <text evidence="6">Converts adenosine-3',5'-bisphosphate (PAP) to AMP.</text>
</comment>
<feature type="binding site" evidence="6">
    <location>
        <position position="88"/>
    </location>
    <ligand>
        <name>Mg(2+)</name>
        <dbReference type="ChEBI" id="CHEBI:18420"/>
        <label>1</label>
    </ligand>
</feature>
<dbReference type="GO" id="GO:0000103">
    <property type="term" value="P:sulfate assimilation"/>
    <property type="evidence" value="ECO:0007669"/>
    <property type="project" value="TreeGrafter"/>
</dbReference>
<accession>A0A285PHV0</accession>
<feature type="binding site" evidence="7">
    <location>
        <position position="91"/>
    </location>
    <ligand>
        <name>Mg(2+)</name>
        <dbReference type="ChEBI" id="CHEBI:18420"/>
        <label>1</label>
        <note>catalytic</note>
    </ligand>
</feature>
<reference evidence="8 9" key="1">
    <citation type="submission" date="2017-09" db="EMBL/GenBank/DDBJ databases">
        <authorList>
            <person name="Ehlers B."/>
            <person name="Leendertz F.H."/>
        </authorList>
    </citation>
    <scope>NUCLEOTIDE SEQUENCE [LARGE SCALE GENOMIC DNA]</scope>
    <source>
        <strain evidence="8 9">DSM 18289</strain>
    </source>
</reference>
<feature type="binding site" evidence="7">
    <location>
        <position position="221"/>
    </location>
    <ligand>
        <name>Mg(2+)</name>
        <dbReference type="ChEBI" id="CHEBI:18420"/>
        <label>1</label>
        <note>catalytic</note>
    </ligand>
</feature>
<dbReference type="Gene3D" id="3.30.540.10">
    <property type="entry name" value="Fructose-1,6-Bisphosphatase, subunit A, domain 1"/>
    <property type="match status" value="1"/>
</dbReference>
<feature type="binding site" evidence="7">
    <location>
        <position position="69"/>
    </location>
    <ligand>
        <name>Mg(2+)</name>
        <dbReference type="ChEBI" id="CHEBI:18420"/>
        <label>1</label>
        <note>catalytic</note>
    </ligand>
</feature>
<keyword evidence="6 7" id="KW-0460">Magnesium</keyword>
<proteinExistence type="inferred from homology"/>
<comment type="catalytic activity">
    <reaction evidence="6">
        <text>adenosine 3',5'-bisphosphate + H2O = AMP + phosphate</text>
        <dbReference type="Rhea" id="RHEA:10040"/>
        <dbReference type="ChEBI" id="CHEBI:15377"/>
        <dbReference type="ChEBI" id="CHEBI:43474"/>
        <dbReference type="ChEBI" id="CHEBI:58343"/>
        <dbReference type="ChEBI" id="CHEBI:456215"/>
        <dbReference type="EC" id="3.1.3.7"/>
    </reaction>
</comment>
<organism evidence="8 9">
    <name type="scientific">Cohaesibacter gelatinilyticus</name>
    <dbReference type="NCBI Taxonomy" id="372072"/>
    <lineage>
        <taxon>Bacteria</taxon>
        <taxon>Pseudomonadati</taxon>
        <taxon>Pseudomonadota</taxon>
        <taxon>Alphaproteobacteria</taxon>
        <taxon>Hyphomicrobiales</taxon>
        <taxon>Cohaesibacteraceae</taxon>
    </lineage>
</organism>
<evidence type="ECO:0000256" key="7">
    <source>
        <dbReference type="PIRSR" id="PIRSR600760-2"/>
    </source>
</evidence>
<dbReference type="InterPro" id="IPR020550">
    <property type="entry name" value="Inositol_monophosphatase_CS"/>
</dbReference>
<evidence type="ECO:0000256" key="5">
    <source>
        <dbReference type="ARBA" id="ARBA00023136"/>
    </source>
</evidence>
<dbReference type="Gene3D" id="3.40.190.80">
    <property type="match status" value="1"/>
</dbReference>
<dbReference type="InterPro" id="IPR050725">
    <property type="entry name" value="CysQ/Inositol_MonoPase"/>
</dbReference>
<dbReference type="EMBL" id="OBEL01000006">
    <property type="protein sequence ID" value="SNZ20998.1"/>
    <property type="molecule type" value="Genomic_DNA"/>
</dbReference>
<dbReference type="PANTHER" id="PTHR43028:SF5">
    <property type="entry name" value="3'(2'),5'-BISPHOSPHATE NUCLEOTIDASE 1"/>
    <property type="match status" value="1"/>
</dbReference>
<dbReference type="GO" id="GO:0046854">
    <property type="term" value="P:phosphatidylinositol phosphate biosynthetic process"/>
    <property type="evidence" value="ECO:0007669"/>
    <property type="project" value="InterPro"/>
</dbReference>
<protein>
    <recommendedName>
        <fullName evidence="6">3'(2'),5'-bisphosphate nucleotidase CysQ</fullName>
        <ecNumber evidence="6">3.1.3.7</ecNumber>
    </recommendedName>
    <alternativeName>
        <fullName evidence="6">3'(2'),5-bisphosphonucleoside 3'(2')-phosphohydrolase</fullName>
    </alternativeName>
    <alternativeName>
        <fullName evidence="6">3'-phosphoadenosine 5'-phosphate phosphatase</fullName>
        <shortName evidence="6">PAP phosphatase</shortName>
    </alternativeName>
</protein>
<dbReference type="PANTHER" id="PTHR43028">
    <property type="entry name" value="3'(2'),5'-BISPHOSPHATE NUCLEOTIDASE 1"/>
    <property type="match status" value="1"/>
</dbReference>
<keyword evidence="3 6" id="KW-0997">Cell inner membrane</keyword>
<dbReference type="OrthoDB" id="9785695at2"/>